<dbReference type="AlphaFoldDB" id="A0A1C5J1D9"/>
<name>A0A1C5J1D9_9ACTN</name>
<reference evidence="3" key="1">
    <citation type="submission" date="2016-06" db="EMBL/GenBank/DDBJ databases">
        <authorList>
            <person name="Varghese N."/>
            <person name="Submissions Spin"/>
        </authorList>
    </citation>
    <scope>NUCLEOTIDE SEQUENCE [LARGE SCALE GENOMIC DNA]</scope>
    <source>
        <strain evidence="3">DSM 45647</strain>
    </source>
</reference>
<feature type="region of interest" description="Disordered" evidence="1">
    <location>
        <begin position="31"/>
        <end position="54"/>
    </location>
</feature>
<protein>
    <submittedName>
        <fullName evidence="2">Uncharacterized protein</fullName>
    </submittedName>
</protein>
<evidence type="ECO:0000256" key="1">
    <source>
        <dbReference type="SAM" id="MobiDB-lite"/>
    </source>
</evidence>
<evidence type="ECO:0000313" key="2">
    <source>
        <dbReference type="EMBL" id="SCG64273.1"/>
    </source>
</evidence>
<gene>
    <name evidence="2" type="ORF">GA0070213_10871</name>
</gene>
<keyword evidence="3" id="KW-1185">Reference proteome</keyword>
<accession>A0A1C5J1D9</accession>
<evidence type="ECO:0000313" key="3">
    <source>
        <dbReference type="Proteomes" id="UP000199360"/>
    </source>
</evidence>
<dbReference type="EMBL" id="FMDM01000008">
    <property type="protein sequence ID" value="SCG64273.1"/>
    <property type="molecule type" value="Genomic_DNA"/>
</dbReference>
<dbReference type="STRING" id="745366.GA0070213_10871"/>
<organism evidence="2 3">
    <name type="scientific">Micromonospora humi</name>
    <dbReference type="NCBI Taxonomy" id="745366"/>
    <lineage>
        <taxon>Bacteria</taxon>
        <taxon>Bacillati</taxon>
        <taxon>Actinomycetota</taxon>
        <taxon>Actinomycetes</taxon>
        <taxon>Micromonosporales</taxon>
        <taxon>Micromonosporaceae</taxon>
        <taxon>Micromonospora</taxon>
    </lineage>
</organism>
<proteinExistence type="predicted"/>
<dbReference type="Proteomes" id="UP000199360">
    <property type="component" value="Unassembled WGS sequence"/>
</dbReference>
<sequence>MFDEWGHGAEVYSLMRDSDLPAGAYLTRFFDTGDERQGTLPAAPDRSSGRVDGS</sequence>